<organism evidence="2 3">
    <name type="scientific">Cyprinodon variegatus</name>
    <name type="common">Sheepshead minnow</name>
    <dbReference type="NCBI Taxonomy" id="28743"/>
    <lineage>
        <taxon>Eukaryota</taxon>
        <taxon>Metazoa</taxon>
        <taxon>Chordata</taxon>
        <taxon>Craniata</taxon>
        <taxon>Vertebrata</taxon>
        <taxon>Euteleostomi</taxon>
        <taxon>Actinopterygii</taxon>
        <taxon>Neopterygii</taxon>
        <taxon>Teleostei</taxon>
        <taxon>Neoteleostei</taxon>
        <taxon>Acanthomorphata</taxon>
        <taxon>Ovalentaria</taxon>
        <taxon>Atherinomorphae</taxon>
        <taxon>Cyprinodontiformes</taxon>
        <taxon>Cyprinodontidae</taxon>
        <taxon>Cyprinodon</taxon>
    </lineage>
</organism>
<name>A0A3Q2CBF5_CYPVA</name>
<dbReference type="SMART" id="SM00408">
    <property type="entry name" value="IGc2"/>
    <property type="match status" value="1"/>
</dbReference>
<dbReference type="GeneTree" id="ENSGT01150000286991"/>
<dbReference type="SUPFAM" id="SSF48726">
    <property type="entry name" value="Immunoglobulin"/>
    <property type="match status" value="1"/>
</dbReference>
<accession>A0A3Q2CBF5</accession>
<dbReference type="PANTHER" id="PTHR23267">
    <property type="entry name" value="IMMUNOGLOBULIN LIGHT CHAIN"/>
    <property type="match status" value="1"/>
</dbReference>
<evidence type="ECO:0000313" key="2">
    <source>
        <dbReference type="Ensembl" id="ENSCVAP00000002189.1"/>
    </source>
</evidence>
<dbReference type="AlphaFoldDB" id="A0A3Q2CBF5"/>
<dbReference type="InterPro" id="IPR013783">
    <property type="entry name" value="Ig-like_fold"/>
</dbReference>
<dbReference type="InterPro" id="IPR050150">
    <property type="entry name" value="IgV_Light_Chain"/>
</dbReference>
<sequence length="118" mass="13199">ISCCIHRGKFEISFRSSGQWVTQTESQSAVPGQNVSIECIVNPSIYTCFTWYLQKQGDALKPLFNCKGIRQSGVPDRFSKGGPGFDFTLRISGVQPEDAAVYICQSCHFYAFKLVFTQ</sequence>
<proteinExistence type="predicted"/>
<dbReference type="InterPro" id="IPR003598">
    <property type="entry name" value="Ig_sub2"/>
</dbReference>
<dbReference type="SMART" id="SM00409">
    <property type="entry name" value="IG"/>
    <property type="match status" value="1"/>
</dbReference>
<feature type="domain" description="Ig-like" evidence="1">
    <location>
        <begin position="18"/>
        <end position="118"/>
    </location>
</feature>
<reference evidence="2" key="1">
    <citation type="submission" date="2025-08" db="UniProtKB">
        <authorList>
            <consortium name="Ensembl"/>
        </authorList>
    </citation>
    <scope>IDENTIFICATION</scope>
</reference>
<protein>
    <recommendedName>
        <fullName evidence="1">Ig-like domain-containing protein</fullName>
    </recommendedName>
</protein>
<dbReference type="InterPro" id="IPR013106">
    <property type="entry name" value="Ig_V-set"/>
</dbReference>
<dbReference type="Ensembl" id="ENSCVAT00000012185.1">
    <property type="protein sequence ID" value="ENSCVAP00000002189.1"/>
    <property type="gene ID" value="ENSCVAG00000003231.1"/>
</dbReference>
<evidence type="ECO:0000259" key="1">
    <source>
        <dbReference type="PROSITE" id="PS50835"/>
    </source>
</evidence>
<dbReference type="InterPro" id="IPR036179">
    <property type="entry name" value="Ig-like_dom_sf"/>
</dbReference>
<dbReference type="SMART" id="SM00406">
    <property type="entry name" value="IGv"/>
    <property type="match status" value="1"/>
</dbReference>
<dbReference type="Gene3D" id="2.60.40.10">
    <property type="entry name" value="Immunoglobulins"/>
    <property type="match status" value="1"/>
</dbReference>
<evidence type="ECO:0000313" key="3">
    <source>
        <dbReference type="Proteomes" id="UP000265020"/>
    </source>
</evidence>
<dbReference type="InterPro" id="IPR003599">
    <property type="entry name" value="Ig_sub"/>
</dbReference>
<reference evidence="2" key="2">
    <citation type="submission" date="2025-09" db="UniProtKB">
        <authorList>
            <consortium name="Ensembl"/>
        </authorList>
    </citation>
    <scope>IDENTIFICATION</scope>
</reference>
<dbReference type="Proteomes" id="UP000265020">
    <property type="component" value="Unassembled WGS sequence"/>
</dbReference>
<dbReference type="InterPro" id="IPR007110">
    <property type="entry name" value="Ig-like_dom"/>
</dbReference>
<dbReference type="PROSITE" id="PS50835">
    <property type="entry name" value="IG_LIKE"/>
    <property type="match status" value="1"/>
</dbReference>
<dbReference type="Pfam" id="PF07686">
    <property type="entry name" value="V-set"/>
    <property type="match status" value="1"/>
</dbReference>
<keyword evidence="3" id="KW-1185">Reference proteome</keyword>